<dbReference type="Proteomes" id="UP001383192">
    <property type="component" value="Unassembled WGS sequence"/>
</dbReference>
<dbReference type="InterPro" id="IPR056884">
    <property type="entry name" value="NPHP3-like_N"/>
</dbReference>
<dbReference type="AlphaFoldDB" id="A0AAW0BSK5"/>
<evidence type="ECO:0000259" key="2">
    <source>
        <dbReference type="Pfam" id="PF24883"/>
    </source>
</evidence>
<feature type="domain" description="Nephrocystin 3-like N-terminal" evidence="2">
    <location>
        <begin position="71"/>
        <end position="196"/>
    </location>
</feature>
<evidence type="ECO:0000256" key="1">
    <source>
        <dbReference type="ARBA" id="ARBA00022737"/>
    </source>
</evidence>
<dbReference type="EMBL" id="JAYKXP010000082">
    <property type="protein sequence ID" value="KAK7029497.1"/>
    <property type="molecule type" value="Genomic_DNA"/>
</dbReference>
<proteinExistence type="predicted"/>
<comment type="caution">
    <text evidence="3">The sequence shown here is derived from an EMBL/GenBank/DDBJ whole genome shotgun (WGS) entry which is preliminary data.</text>
</comment>
<evidence type="ECO:0000313" key="4">
    <source>
        <dbReference type="Proteomes" id="UP001383192"/>
    </source>
</evidence>
<reference evidence="3 4" key="1">
    <citation type="submission" date="2024-01" db="EMBL/GenBank/DDBJ databases">
        <title>A draft genome for a cacao thread blight-causing isolate of Paramarasmius palmivorus.</title>
        <authorList>
            <person name="Baruah I.K."/>
            <person name="Bukari Y."/>
            <person name="Amoako-Attah I."/>
            <person name="Meinhardt L.W."/>
            <person name="Bailey B.A."/>
            <person name="Cohen S.P."/>
        </authorList>
    </citation>
    <scope>NUCLEOTIDE SEQUENCE [LARGE SCALE GENOMIC DNA]</scope>
    <source>
        <strain evidence="3 4">GH-12</strain>
    </source>
</reference>
<dbReference type="InterPro" id="IPR027417">
    <property type="entry name" value="P-loop_NTPase"/>
</dbReference>
<dbReference type="Pfam" id="PF24883">
    <property type="entry name" value="NPHP3_N"/>
    <property type="match status" value="1"/>
</dbReference>
<dbReference type="PANTHER" id="PTHR10039">
    <property type="entry name" value="AMELOGENIN"/>
    <property type="match status" value="1"/>
</dbReference>
<dbReference type="Gene3D" id="3.40.50.300">
    <property type="entry name" value="P-loop containing nucleotide triphosphate hydrolases"/>
    <property type="match status" value="1"/>
</dbReference>
<gene>
    <name evidence="3" type="ORF">VNI00_014530</name>
</gene>
<keyword evidence="4" id="KW-1185">Reference proteome</keyword>
<name>A0AAW0BSK5_9AGAR</name>
<protein>
    <recommendedName>
        <fullName evidence="2">Nephrocystin 3-like N-terminal domain-containing protein</fullName>
    </recommendedName>
</protein>
<dbReference type="PANTHER" id="PTHR10039:SF16">
    <property type="entry name" value="GPI INOSITOL-DEACYLASE"/>
    <property type="match status" value="1"/>
</dbReference>
<dbReference type="SUPFAM" id="SSF52540">
    <property type="entry name" value="P-loop containing nucleoside triphosphate hydrolases"/>
    <property type="match status" value="1"/>
</dbReference>
<sequence length="393" mass="44685">MAFNQSSQIHIQRDANNIVYGNQSNYSNNDNDSRPEILRNLAQYAAPNTCYDSEQRFPPNCHTGTRVRLIEKLSHWIEDSFNIFRMFWLYGTAGIGKSAIAQHIAEKYAGTKLAAAFFFSRNDSTRDKIRPFVASLAYQLCNTTDDSPLRSKIIATIRLPNILRKDISESDASQRLEKEQPNLIIVDGLEECAEKRGRPEPHIRDRLTRRDFSRYLEVFDINTLDTINWDIRLYLVDQFVALREKHWRVLGHEDSSSWPGDLAIHQLVDRADGQFIFAVTVVTYLDTDDELPQDRLDTIMRIYTDAGSESPYSALDAFVIPSDPIVLSQVGEGTRNLPPFGHPHQPLQGGERSDTFVLAFSKIHLLTLEYPRARTSSPSPSVAFCYLTPDNAG</sequence>
<accession>A0AAW0BSK5</accession>
<organism evidence="3 4">
    <name type="scientific">Paramarasmius palmivorus</name>
    <dbReference type="NCBI Taxonomy" id="297713"/>
    <lineage>
        <taxon>Eukaryota</taxon>
        <taxon>Fungi</taxon>
        <taxon>Dikarya</taxon>
        <taxon>Basidiomycota</taxon>
        <taxon>Agaricomycotina</taxon>
        <taxon>Agaricomycetes</taxon>
        <taxon>Agaricomycetidae</taxon>
        <taxon>Agaricales</taxon>
        <taxon>Marasmiineae</taxon>
        <taxon>Marasmiaceae</taxon>
        <taxon>Paramarasmius</taxon>
    </lineage>
</organism>
<keyword evidence="1" id="KW-0677">Repeat</keyword>
<evidence type="ECO:0000313" key="3">
    <source>
        <dbReference type="EMBL" id="KAK7029497.1"/>
    </source>
</evidence>